<gene>
    <name evidence="2" type="ORF">JRQ81_002754</name>
</gene>
<dbReference type="AlphaFoldDB" id="A0A9Q1AW98"/>
<sequence>MVTPPLDLIPATRVQTSREWPGNLLPSLHKSDTSLVDGASVLSMSCSEEGDSSTISSSPTSLTLKSVNSSPTQSDHSIAGSLSDDAISMKTESSLETEPSSQKTMSQESSSHLPSSKSERGACILPRFFENLIPPPKPPHPRASTSATLEATCCTRPSLLTDGEKSASKARFLPTFLPFGFHQGERQAENRSKNREQPLSSMEARLKALQEQQMLWLQELAPALWYVRSELANIGQSLNRLVQLFESSAMACPQFQATQEKTAGQTEGKKARGHRDFHPAIPRLLCREL</sequence>
<feature type="compositionally biased region" description="Low complexity" evidence="1">
    <location>
        <begin position="100"/>
        <end position="116"/>
    </location>
</feature>
<organism evidence="2 3">
    <name type="scientific">Phrynocephalus forsythii</name>
    <dbReference type="NCBI Taxonomy" id="171643"/>
    <lineage>
        <taxon>Eukaryota</taxon>
        <taxon>Metazoa</taxon>
        <taxon>Chordata</taxon>
        <taxon>Craniata</taxon>
        <taxon>Vertebrata</taxon>
        <taxon>Euteleostomi</taxon>
        <taxon>Lepidosauria</taxon>
        <taxon>Squamata</taxon>
        <taxon>Bifurcata</taxon>
        <taxon>Unidentata</taxon>
        <taxon>Episquamata</taxon>
        <taxon>Toxicofera</taxon>
        <taxon>Iguania</taxon>
        <taxon>Acrodonta</taxon>
        <taxon>Agamidae</taxon>
        <taxon>Agaminae</taxon>
        <taxon>Phrynocephalus</taxon>
    </lineage>
</organism>
<keyword evidence="3" id="KW-1185">Reference proteome</keyword>
<dbReference type="EMBL" id="JAPFRF010000011">
    <property type="protein sequence ID" value="KAJ7316592.1"/>
    <property type="molecule type" value="Genomic_DNA"/>
</dbReference>
<evidence type="ECO:0000256" key="1">
    <source>
        <dbReference type="SAM" id="MobiDB-lite"/>
    </source>
</evidence>
<dbReference type="Proteomes" id="UP001142489">
    <property type="component" value="Unassembled WGS sequence"/>
</dbReference>
<proteinExistence type="predicted"/>
<evidence type="ECO:0000313" key="2">
    <source>
        <dbReference type="EMBL" id="KAJ7316592.1"/>
    </source>
</evidence>
<feature type="compositionally biased region" description="Polar residues" evidence="1">
    <location>
        <begin position="90"/>
        <end position="99"/>
    </location>
</feature>
<name>A0A9Q1AW98_9SAUR</name>
<evidence type="ECO:0000313" key="3">
    <source>
        <dbReference type="Proteomes" id="UP001142489"/>
    </source>
</evidence>
<feature type="compositionally biased region" description="Low complexity" evidence="1">
    <location>
        <begin position="52"/>
        <end position="66"/>
    </location>
</feature>
<feature type="compositionally biased region" description="Basic and acidic residues" evidence="1">
    <location>
        <begin position="267"/>
        <end position="277"/>
    </location>
</feature>
<accession>A0A9Q1AW98</accession>
<feature type="compositionally biased region" description="Polar residues" evidence="1">
    <location>
        <begin position="67"/>
        <end position="76"/>
    </location>
</feature>
<protein>
    <submittedName>
        <fullName evidence="2">Uncharacterized protein</fullName>
    </submittedName>
</protein>
<reference evidence="2" key="1">
    <citation type="journal article" date="2023" name="DNA Res.">
        <title>Chromosome-level genome assembly of Phrynocephalus forsythii using third-generation DNA sequencing and Hi-C analysis.</title>
        <authorList>
            <person name="Qi Y."/>
            <person name="Zhao W."/>
            <person name="Zhao Y."/>
            <person name="Niu C."/>
            <person name="Cao S."/>
            <person name="Zhang Y."/>
        </authorList>
    </citation>
    <scope>NUCLEOTIDE SEQUENCE</scope>
    <source>
        <tissue evidence="2">Muscle</tissue>
    </source>
</reference>
<comment type="caution">
    <text evidence="2">The sequence shown here is derived from an EMBL/GenBank/DDBJ whole genome shotgun (WGS) entry which is preliminary data.</text>
</comment>
<feature type="region of interest" description="Disordered" evidence="1">
    <location>
        <begin position="46"/>
        <end position="118"/>
    </location>
</feature>
<feature type="region of interest" description="Disordered" evidence="1">
    <location>
        <begin position="258"/>
        <end position="277"/>
    </location>
</feature>
<feature type="region of interest" description="Disordered" evidence="1">
    <location>
        <begin position="129"/>
        <end position="148"/>
    </location>
</feature>